<evidence type="ECO:0000313" key="4">
    <source>
        <dbReference type="Proteomes" id="UP000237144"/>
    </source>
</evidence>
<sequence>MPSYPALNDRFPTCEAFLATVNSATFWLDDSGVSVQAEHTSRKTAHGKKVTVRCKLGRRKPGRKTGKSAGKSGADELCPYARSRALTGRAGGCALLPYRFRLIAERDETLTGLGDFVVIECEPHTTSLHERHLFPSGDVDGVVVTAASTSSEAAPARDASGKFAARPVPRGVLKEVYDGEPIFVPEEPTVIDDVLYLRSGFAVPLLPSKRDSGGTAERIRPKRRNESSLSHKQDAKWDAWETRMCPDGERPAKRQRIRGAGGEDALRAWGWVRGLGDEQVEADEPEPVDDGDVEGLGASAQRVQRDDADEDVADVFKPLPSAGSQLSEQGSSARIETARLRSFGSRPDNVDIDPTEPPTKSNQQPPSPFPARSRFLAQNLDVDDLSEAMSRSFSIDFQHDTPETSFSPTSPAPLRPDEATAAAVPEMAASIAASEGRLPPSELVTIKREEADHAREQLALEALVGLSGLLVEEYSDLVPGLKAEEDGCSSAQASPEVADISATAVDEATVPDVERKLEDLTEECREPAPPTKKRSPRKLSRWELPGTMGEEDVVVISEPGPTIRDDHEQDEKKPLDEATLSVAPSPSELPSKASALTFVPRSSKKPAGHRALLKRPTPIGATPVGDSHATSFSSPQKALMAIAQASKANREADLLERARAEQMAAVVKAEPEATEEEKLAAEIAKEQRQAEDLQHLFWKSGGQNEGGKIDRAVALDYRMALLSQRAPAFRPSQELSAPSASIYLALLSQPCRPARHRLPSLPAFPPRLPDRPPESPASSQSPTDRRNRTGQPSEQTVRPDKRQLLALEYLYGRAVGLDECAHLEKHEPATWRLVRVMAGVAEVNEWFRRTEQNAGARSRGTTNEADRDRKIGLRRL</sequence>
<feature type="compositionally biased region" description="Basic residues" evidence="2">
    <location>
        <begin position="602"/>
        <end position="613"/>
    </location>
</feature>
<feature type="compositionally biased region" description="Basic and acidic residues" evidence="2">
    <location>
        <begin position="563"/>
        <end position="576"/>
    </location>
</feature>
<feature type="region of interest" description="Disordered" evidence="2">
    <location>
        <begin position="340"/>
        <end position="372"/>
    </location>
</feature>
<feature type="compositionally biased region" description="Basic and acidic residues" evidence="2">
    <location>
        <begin position="224"/>
        <end position="252"/>
    </location>
</feature>
<keyword evidence="4" id="KW-1185">Reference proteome</keyword>
<evidence type="ECO:0000256" key="2">
    <source>
        <dbReference type="SAM" id="MobiDB-lite"/>
    </source>
</evidence>
<organism evidence="3 4">
    <name type="scientific">Rhodotorula taiwanensis</name>
    <dbReference type="NCBI Taxonomy" id="741276"/>
    <lineage>
        <taxon>Eukaryota</taxon>
        <taxon>Fungi</taxon>
        <taxon>Dikarya</taxon>
        <taxon>Basidiomycota</taxon>
        <taxon>Pucciniomycotina</taxon>
        <taxon>Microbotryomycetes</taxon>
        <taxon>Sporidiobolales</taxon>
        <taxon>Sporidiobolaceae</taxon>
        <taxon>Rhodotorula</taxon>
    </lineage>
</organism>
<accession>A0A2S5B1V5</accession>
<feature type="region of interest" description="Disordered" evidence="2">
    <location>
        <begin position="207"/>
        <end position="259"/>
    </location>
</feature>
<dbReference type="EMBL" id="PJQD01000097">
    <property type="protein sequence ID" value="POY70750.1"/>
    <property type="molecule type" value="Genomic_DNA"/>
</dbReference>
<feature type="region of interest" description="Disordered" evidence="2">
    <location>
        <begin position="757"/>
        <end position="799"/>
    </location>
</feature>
<feature type="region of interest" description="Disordered" evidence="2">
    <location>
        <begin position="852"/>
        <end position="876"/>
    </location>
</feature>
<reference evidence="3 4" key="1">
    <citation type="journal article" date="2018" name="Front. Microbiol.">
        <title>Prospects for Fungal Bioremediation of Acidic Radioactive Waste Sites: Characterization and Genome Sequence of Rhodotorula taiwanensis MD1149.</title>
        <authorList>
            <person name="Tkavc R."/>
            <person name="Matrosova V.Y."/>
            <person name="Grichenko O.E."/>
            <person name="Gostincar C."/>
            <person name="Volpe R.P."/>
            <person name="Klimenkova P."/>
            <person name="Gaidamakova E.K."/>
            <person name="Zhou C.E."/>
            <person name="Stewart B.J."/>
            <person name="Lyman M.G."/>
            <person name="Malfatti S.A."/>
            <person name="Rubinfeld B."/>
            <person name="Courtot M."/>
            <person name="Singh J."/>
            <person name="Dalgard C.L."/>
            <person name="Hamilton T."/>
            <person name="Frey K.G."/>
            <person name="Gunde-Cimerman N."/>
            <person name="Dugan L."/>
            <person name="Daly M.J."/>
        </authorList>
    </citation>
    <scope>NUCLEOTIDE SEQUENCE [LARGE SCALE GENOMIC DNA]</scope>
    <source>
        <strain evidence="3 4">MD1149</strain>
    </source>
</reference>
<evidence type="ECO:0000313" key="3">
    <source>
        <dbReference type="EMBL" id="POY70750.1"/>
    </source>
</evidence>
<gene>
    <name evidence="3" type="ORF">BMF94_6160</name>
</gene>
<feature type="region of interest" description="Disordered" evidence="2">
    <location>
        <begin position="522"/>
        <end position="635"/>
    </location>
</feature>
<comment type="caution">
    <text evidence="3">The sequence shown here is derived from an EMBL/GenBank/DDBJ whole genome shotgun (WGS) entry which is preliminary data.</text>
</comment>
<name>A0A2S5B1V5_9BASI</name>
<feature type="compositionally biased region" description="Basic and acidic residues" evidence="2">
    <location>
        <begin position="864"/>
        <end position="876"/>
    </location>
</feature>
<dbReference type="Proteomes" id="UP000237144">
    <property type="component" value="Unassembled WGS sequence"/>
</dbReference>
<keyword evidence="1" id="KW-0175">Coiled coil</keyword>
<proteinExistence type="predicted"/>
<feature type="compositionally biased region" description="Polar residues" evidence="2">
    <location>
        <begin position="852"/>
        <end position="863"/>
    </location>
</feature>
<dbReference type="OrthoDB" id="2529425at2759"/>
<protein>
    <submittedName>
        <fullName evidence="3">Uncharacterized protein</fullName>
    </submittedName>
</protein>
<feature type="coiled-coil region" evidence="1">
    <location>
        <begin position="645"/>
        <end position="696"/>
    </location>
</feature>
<dbReference type="AlphaFoldDB" id="A0A2S5B1V5"/>
<evidence type="ECO:0000256" key="1">
    <source>
        <dbReference type="SAM" id="Coils"/>
    </source>
</evidence>